<dbReference type="GeneID" id="116291807"/>
<dbReference type="Proteomes" id="UP000515163">
    <property type="component" value="Unplaced"/>
</dbReference>
<evidence type="ECO:0000313" key="5">
    <source>
        <dbReference type="RefSeq" id="XP_031554879.1"/>
    </source>
</evidence>
<evidence type="ECO:0000256" key="2">
    <source>
        <dbReference type="ARBA" id="ARBA00023657"/>
    </source>
</evidence>
<protein>
    <recommendedName>
        <fullName evidence="2">Cilia- and flagella-associated protein HOATZ</fullName>
    </recommendedName>
</protein>
<sequence length="168" mass="19863">MADETICFSGSSAEEIEQAKLFWKSIYPPAKPKSALNVKGIDHRLHTAQKPQNEVNYAHHGIEYFKTQDMDPALDRYKQDAERQRILEEAEYAEKMQEFRKEAQYLNQKRKQERMKKEEISSKVMQRTHDQLIQISDSEEEDEEGRQAMDDIEKFEARLVQQEKLKPS</sequence>
<gene>
    <name evidence="5" type="primary">LOC116291807</name>
</gene>
<dbReference type="RefSeq" id="XP_031554879.1">
    <property type="nucleotide sequence ID" value="XM_031699019.1"/>
</dbReference>
<organism evidence="4 5">
    <name type="scientific">Actinia tenebrosa</name>
    <name type="common">Australian red waratah sea anemone</name>
    <dbReference type="NCBI Taxonomy" id="6105"/>
    <lineage>
        <taxon>Eukaryota</taxon>
        <taxon>Metazoa</taxon>
        <taxon>Cnidaria</taxon>
        <taxon>Anthozoa</taxon>
        <taxon>Hexacorallia</taxon>
        <taxon>Actiniaria</taxon>
        <taxon>Actiniidae</taxon>
        <taxon>Actinia</taxon>
    </lineage>
</organism>
<comment type="similarity">
    <text evidence="1">Belongs to the HOATZ family.</text>
</comment>
<dbReference type="KEGG" id="aten:116291807"/>
<dbReference type="Pfam" id="PF17664">
    <property type="entry name" value="HOATZ-like"/>
    <property type="match status" value="1"/>
</dbReference>
<evidence type="ECO:0000256" key="1">
    <source>
        <dbReference type="ARBA" id="ARBA00023451"/>
    </source>
</evidence>
<dbReference type="GO" id="GO:0060271">
    <property type="term" value="P:cilium assembly"/>
    <property type="evidence" value="ECO:0007669"/>
    <property type="project" value="InterPro"/>
</dbReference>
<keyword evidence="4" id="KW-1185">Reference proteome</keyword>
<dbReference type="PANTHER" id="PTHR47231:SF1">
    <property type="entry name" value="CILIA- AND FLAGELLA-ASSOCIATED PROTEIN HOATZ"/>
    <property type="match status" value="1"/>
</dbReference>
<name>A0A6P8HEM8_ACTTE</name>
<evidence type="ECO:0000256" key="3">
    <source>
        <dbReference type="SAM" id="MobiDB-lite"/>
    </source>
</evidence>
<dbReference type="InParanoid" id="A0A6P8HEM8"/>
<dbReference type="InterPro" id="IPR040681">
    <property type="entry name" value="HOATZ-like"/>
</dbReference>
<dbReference type="OrthoDB" id="10004365at2759"/>
<dbReference type="FunCoup" id="A0A6P8HEM8">
    <property type="interactions" value="21"/>
</dbReference>
<proteinExistence type="inferred from homology"/>
<dbReference type="PANTHER" id="PTHR47231">
    <property type="entry name" value="UPF0722 PROTEIN C11ORF88"/>
    <property type="match status" value="1"/>
</dbReference>
<evidence type="ECO:0000313" key="4">
    <source>
        <dbReference type="Proteomes" id="UP000515163"/>
    </source>
</evidence>
<accession>A0A6P8HEM8</accession>
<feature type="region of interest" description="Disordered" evidence="3">
    <location>
        <begin position="107"/>
        <end position="152"/>
    </location>
</feature>
<reference evidence="5" key="1">
    <citation type="submission" date="2025-08" db="UniProtKB">
        <authorList>
            <consortium name="RefSeq"/>
        </authorList>
    </citation>
    <scope>IDENTIFICATION</scope>
    <source>
        <tissue evidence="5">Tentacle</tissue>
    </source>
</reference>
<dbReference type="AlphaFoldDB" id="A0A6P8HEM8"/>